<evidence type="ECO:0000313" key="2">
    <source>
        <dbReference type="Proteomes" id="UP000811609"/>
    </source>
</evidence>
<dbReference type="Proteomes" id="UP000811609">
    <property type="component" value="Chromosome 14"/>
</dbReference>
<evidence type="ECO:0000313" key="1">
    <source>
        <dbReference type="EMBL" id="KAG6629969.1"/>
    </source>
</evidence>
<dbReference type="AlphaFoldDB" id="A0A8T1NEB1"/>
<name>A0A8T1NEB1_CARIL</name>
<sequence>MAKNGFGKAISSMIWVWIDLHSWPSGRQLVAGPFSGTSPSWTREPSQPLLCKVCTGATQVKVASMAWFLM</sequence>
<organism evidence="1 2">
    <name type="scientific">Carya illinoinensis</name>
    <name type="common">Pecan</name>
    <dbReference type="NCBI Taxonomy" id="32201"/>
    <lineage>
        <taxon>Eukaryota</taxon>
        <taxon>Viridiplantae</taxon>
        <taxon>Streptophyta</taxon>
        <taxon>Embryophyta</taxon>
        <taxon>Tracheophyta</taxon>
        <taxon>Spermatophyta</taxon>
        <taxon>Magnoliopsida</taxon>
        <taxon>eudicotyledons</taxon>
        <taxon>Gunneridae</taxon>
        <taxon>Pentapetalae</taxon>
        <taxon>rosids</taxon>
        <taxon>fabids</taxon>
        <taxon>Fagales</taxon>
        <taxon>Juglandaceae</taxon>
        <taxon>Carya</taxon>
    </lineage>
</organism>
<keyword evidence="2" id="KW-1185">Reference proteome</keyword>
<proteinExistence type="predicted"/>
<reference evidence="1" key="1">
    <citation type="submission" date="2020-12" db="EMBL/GenBank/DDBJ databases">
        <title>WGS assembly of Carya illinoinensis cv. Pawnee.</title>
        <authorList>
            <person name="Platts A."/>
            <person name="Shu S."/>
            <person name="Wright S."/>
            <person name="Barry K."/>
            <person name="Edger P."/>
            <person name="Pires J.C."/>
            <person name="Schmutz J."/>
        </authorList>
    </citation>
    <scope>NUCLEOTIDE SEQUENCE</scope>
    <source>
        <tissue evidence="1">Leaf</tissue>
    </source>
</reference>
<gene>
    <name evidence="1" type="ORF">CIPAW_14G121800</name>
</gene>
<accession>A0A8T1NEB1</accession>
<comment type="caution">
    <text evidence="1">The sequence shown here is derived from an EMBL/GenBank/DDBJ whole genome shotgun (WGS) entry which is preliminary data.</text>
</comment>
<dbReference type="EMBL" id="CM031822">
    <property type="protein sequence ID" value="KAG6629969.1"/>
    <property type="molecule type" value="Genomic_DNA"/>
</dbReference>
<protein>
    <submittedName>
        <fullName evidence="1">Uncharacterized protein</fullName>
    </submittedName>
</protein>